<dbReference type="PRINTS" id="PR00090">
    <property type="entry name" value="RNGDIOXGNASE"/>
</dbReference>
<gene>
    <name evidence="9" type="ORF">A5649_08925</name>
</gene>
<dbReference type="PANTHER" id="PTHR43756:SF5">
    <property type="entry name" value="CHOLINE MONOOXYGENASE, CHLOROPLASTIC"/>
    <property type="match status" value="1"/>
</dbReference>
<dbReference type="Gene3D" id="2.102.10.10">
    <property type="entry name" value="Rieske [2Fe-2S] iron-sulphur domain"/>
    <property type="match status" value="1"/>
</dbReference>
<keyword evidence="5" id="KW-0408">Iron</keyword>
<evidence type="ECO:0000256" key="2">
    <source>
        <dbReference type="ARBA" id="ARBA00022714"/>
    </source>
</evidence>
<evidence type="ECO:0000256" key="6">
    <source>
        <dbReference type="ARBA" id="ARBA00023014"/>
    </source>
</evidence>
<dbReference type="GO" id="GO:0051537">
    <property type="term" value="F:2 iron, 2 sulfur cluster binding"/>
    <property type="evidence" value="ECO:0007669"/>
    <property type="project" value="UniProtKB-KW"/>
</dbReference>
<comment type="cofactor">
    <cofactor evidence="1">
        <name>Fe cation</name>
        <dbReference type="ChEBI" id="CHEBI:24875"/>
    </cofactor>
</comment>
<keyword evidence="7" id="KW-0520">NAD</keyword>
<dbReference type="EMBL" id="LZME01000126">
    <property type="protein sequence ID" value="OBK82448.1"/>
    <property type="molecule type" value="Genomic_DNA"/>
</dbReference>
<accession>A0AA91ES48</accession>
<organism evidence="9 10">
    <name type="scientific">Mycolicibacter heraklionensis</name>
    <dbReference type="NCBI Taxonomy" id="512402"/>
    <lineage>
        <taxon>Bacteria</taxon>
        <taxon>Bacillati</taxon>
        <taxon>Actinomycetota</taxon>
        <taxon>Actinomycetes</taxon>
        <taxon>Mycobacteriales</taxon>
        <taxon>Mycobacteriaceae</taxon>
        <taxon>Mycolicibacter</taxon>
    </lineage>
</organism>
<proteinExistence type="predicted"/>
<keyword evidence="2" id="KW-0001">2Fe-2S</keyword>
<dbReference type="GO" id="GO:0004497">
    <property type="term" value="F:monooxygenase activity"/>
    <property type="evidence" value="ECO:0007669"/>
    <property type="project" value="UniProtKB-ARBA"/>
</dbReference>
<evidence type="ECO:0000256" key="3">
    <source>
        <dbReference type="ARBA" id="ARBA00022723"/>
    </source>
</evidence>
<dbReference type="InterPro" id="IPR015879">
    <property type="entry name" value="Ring_hydroxy_dOase_asu_C_dom"/>
</dbReference>
<keyword evidence="4" id="KW-0560">Oxidoreductase</keyword>
<keyword evidence="6" id="KW-0411">Iron-sulfur</keyword>
<dbReference type="InterPro" id="IPR036922">
    <property type="entry name" value="Rieske_2Fe-2S_sf"/>
</dbReference>
<dbReference type="AlphaFoldDB" id="A0AA91ES48"/>
<dbReference type="PANTHER" id="PTHR43756">
    <property type="entry name" value="CHOLINE MONOOXYGENASE, CHLOROPLASTIC"/>
    <property type="match status" value="1"/>
</dbReference>
<sequence>MPQPEAADLTRRVLAHVDANTFDTEKAVWFEPAEAFVSQRRHDADVDMLKRTPHVVGWAGEVAEPGEFVTRDVLGVPIVITRTRDRVLRAFVNVCAHRGAVVAEGCGKARAFTCNYHGWTYGLDGRLTGAPDRRMFEGAHLEERGLREIPVSERCGLLTVGLDAAVDVKSHLVDVEDALSHYDFGSRRHYETRRFDVAANWKLNLDINFEGYHIKYAHSETLAPLVLDNCVADTFGRHARFGIPFRHIVDLRDMPESDWSPDFPGILAWFLFPSTVLIEVPGSVQMIRVYPDSGPDRSVTYLTQGALGAVVSDTDRAWHTGLLDANCEVLVGEDIPQAESCQRGLRTGLDHVVFGRNEPLLQHLSAAWLEAISEPTVCA</sequence>
<evidence type="ECO:0000256" key="7">
    <source>
        <dbReference type="ARBA" id="ARBA00023027"/>
    </source>
</evidence>
<dbReference type="SUPFAM" id="SSF50022">
    <property type="entry name" value="ISP domain"/>
    <property type="match status" value="1"/>
</dbReference>
<dbReference type="PROSITE" id="PS00570">
    <property type="entry name" value="RING_HYDROXYL_ALPHA"/>
    <property type="match status" value="1"/>
</dbReference>
<name>A0AA91ES48_9MYCO</name>
<dbReference type="CDD" id="cd03469">
    <property type="entry name" value="Rieske_RO_Alpha_N"/>
    <property type="match status" value="1"/>
</dbReference>
<keyword evidence="3" id="KW-0479">Metal-binding</keyword>
<evidence type="ECO:0000256" key="5">
    <source>
        <dbReference type="ARBA" id="ARBA00023004"/>
    </source>
</evidence>
<evidence type="ECO:0000256" key="1">
    <source>
        <dbReference type="ARBA" id="ARBA00001962"/>
    </source>
</evidence>
<evidence type="ECO:0000313" key="9">
    <source>
        <dbReference type="EMBL" id="OBK82448.1"/>
    </source>
</evidence>
<dbReference type="GO" id="GO:0005506">
    <property type="term" value="F:iron ion binding"/>
    <property type="evidence" value="ECO:0007669"/>
    <property type="project" value="InterPro"/>
</dbReference>
<dbReference type="Proteomes" id="UP000093712">
    <property type="component" value="Unassembled WGS sequence"/>
</dbReference>
<dbReference type="InterPro" id="IPR001663">
    <property type="entry name" value="Rng_hydr_dOase-A"/>
</dbReference>
<comment type="caution">
    <text evidence="9">The sequence shown here is derived from an EMBL/GenBank/DDBJ whole genome shotgun (WGS) entry which is preliminary data.</text>
</comment>
<protein>
    <recommendedName>
        <fullName evidence="8">Rieske domain-containing protein</fullName>
    </recommendedName>
</protein>
<dbReference type="SUPFAM" id="SSF55961">
    <property type="entry name" value="Bet v1-like"/>
    <property type="match status" value="1"/>
</dbReference>
<dbReference type="RefSeq" id="WP_065041675.1">
    <property type="nucleotide sequence ID" value="NZ_LZME01000126.1"/>
</dbReference>
<dbReference type="InterPro" id="IPR017941">
    <property type="entry name" value="Rieske_2Fe-2S"/>
</dbReference>
<dbReference type="GO" id="GO:0016705">
    <property type="term" value="F:oxidoreductase activity, acting on paired donors, with incorporation or reduction of molecular oxygen"/>
    <property type="evidence" value="ECO:0007669"/>
    <property type="project" value="UniProtKB-ARBA"/>
</dbReference>
<evidence type="ECO:0000256" key="4">
    <source>
        <dbReference type="ARBA" id="ARBA00023002"/>
    </source>
</evidence>
<dbReference type="Gene3D" id="3.90.380.10">
    <property type="entry name" value="Naphthalene 1,2-dioxygenase Alpha Subunit, Chain A, domain 1"/>
    <property type="match status" value="2"/>
</dbReference>
<evidence type="ECO:0000259" key="8">
    <source>
        <dbReference type="PROSITE" id="PS51296"/>
    </source>
</evidence>
<dbReference type="Pfam" id="PF00848">
    <property type="entry name" value="Ring_hydroxyl_A"/>
    <property type="match status" value="1"/>
</dbReference>
<dbReference type="Pfam" id="PF00355">
    <property type="entry name" value="Rieske"/>
    <property type="match status" value="1"/>
</dbReference>
<evidence type="ECO:0000313" key="10">
    <source>
        <dbReference type="Proteomes" id="UP000093712"/>
    </source>
</evidence>
<reference evidence="9 10" key="1">
    <citation type="submission" date="2016-06" db="EMBL/GenBank/DDBJ databases">
        <authorList>
            <person name="Sutton G."/>
            <person name="Brinkac L."/>
            <person name="Sanka R."/>
            <person name="Adams M."/>
            <person name="Lau E."/>
            <person name="Garcia-Basteiro A."/>
            <person name="Lopez-Varela E."/>
            <person name="Palencia S."/>
        </authorList>
    </citation>
    <scope>NUCLEOTIDE SEQUENCE [LARGE SCALE GENOMIC DNA]</scope>
    <source>
        <strain evidence="9 10">1211594.5</strain>
    </source>
</reference>
<dbReference type="PROSITE" id="PS51296">
    <property type="entry name" value="RIESKE"/>
    <property type="match status" value="1"/>
</dbReference>
<dbReference type="InterPro" id="IPR015881">
    <property type="entry name" value="ARHD_Rieske_2Fe_2S"/>
</dbReference>
<feature type="domain" description="Rieske" evidence="8">
    <location>
        <begin position="55"/>
        <end position="160"/>
    </location>
</feature>